<feature type="compositionally biased region" description="Pro residues" evidence="1">
    <location>
        <begin position="730"/>
        <end position="752"/>
    </location>
</feature>
<feature type="region of interest" description="Disordered" evidence="1">
    <location>
        <begin position="522"/>
        <end position="542"/>
    </location>
</feature>
<feature type="compositionally biased region" description="Low complexity" evidence="1">
    <location>
        <begin position="346"/>
        <end position="377"/>
    </location>
</feature>
<feature type="region of interest" description="Disordered" evidence="1">
    <location>
        <begin position="1267"/>
        <end position="1336"/>
    </location>
</feature>
<feature type="compositionally biased region" description="Pro residues" evidence="1">
    <location>
        <begin position="1116"/>
        <end position="1125"/>
    </location>
</feature>
<sequence length="1513" mass="150151">MVSADPFPAGQTGLYCIGVPFRGECSELGHPDALGALGPTADGASAGPGTSPPPSRPPAGPLSQPLDGPNEDSVTSLGWQLPATGGAAPGMWSPPRVAPLPARLPCRSPRACAFGSVHGVVAYGAGPDVILHPLLGSVCALHQGYYTRAVCRHAGDVRRLDVLEVGPHDALLGGSLIAVASVDSLGQAAVTLCRRRRFDPVDSACLMFTTRPEEDPGPGAGPDPAGLRVEPHSSRLLKVGSRRRGASSAGSSAEALSRAPSGDVLAPVAGSALDETPFFSPLNQPAPGASVADFGTGPPSTSASSALVTAVPHGGLAPEASPPAGGPATSRADSPGASGGSPVPPAAAAAAATVPSTTAPTAASAASPSALPGAAAGRKPDAPGPAASPSPDAPASPSVLRSPATPPPGEQPAPAPAPDDTDPVVDVRWFQGGWFFRPQRDPAMPLPQAGLLCEVLADRLDGSAGCPPPGLRDRVLAGMLPPEGTVMLVLVLLFRSGRLRKLLVPVLPAVWAPGGPGSQAKAPGLVAGPGLPAPSGPVPPGGPALSLDNAGPGKARTLWPEGTLLVVEMSSIKWLDEAPEDWAPYQQRIESLLREGPPGPGPGPGPGLPAADAPGPGRPRFASVDTLAAAGMGAGPDPGPGMAGASPPFAGRGLPARPGSEPVSETPSPVLAAGSAPGAPAAGRPGPAPGGSPTLLRSLSELTAGLGAGLGLGYDMAGLGASLAQGFRPATPPPATPAPGPGRPPGDGPPPADGLLPLRVERQLKRRRVQIVWKHSDTSAGRPADPAAGAALSGLMFRSSPPAAPHGPGPRSRSASVLHSAEEPPPRGLPALHTPRALIAAGLVSTGTGPRQTGVSVPVLSNGRSISLLSPNEGKLLFSQEMPWSMALVCALPNLGEWVRATCPDALAPGPEHEHPPEADPTGGRSRSSSASSLGLARAPGPREAPHALRTRSSTLPSEGPWAPGAATGDPPAPSSSPPTAGPPHAPAIPLLLVVNENAEVFVLGGATGPAPDTADPGPMPEPGSAASPPGRTRPGRSRPLLLRTLASLRLADKNDPLAVVHSATASWIASPIDDATPRLLVTVILCNGLCKVLVLASDKDYALYRSIWVPSTPEGSPPTEPLAGPPAGRRVHRSSSESSALSLIPTAGPEGLAAGSPPAGPHPATPGMRLTQTEPPEGSPLELSLDSCVGPAGEEALGTGPAAPGPGPPAILTTTTPPGHPAPGPGPRPLPATTPFTQTQARPASPARQRAISFARAIGLSAIMPLEPAEPPAPGPGPGRPRPVTRSATFPAPEMAPEQQPPTAGATSAEGSPTEAGPAGTAPGPEDPAPAPGPAKKPFAGLAVWAGGVLARAGMPGTAVAMVEAAGATALELDQHLGRDPGATAGPKPDGPGPTGPGSPPAGARSPGHPATGAPAASPAPDSPGPPVAVHQRLHDIAASVARAADMLDALRREQQALTTHMAAAARRDTAATQLTALLDRVIFGLILALAVLSTVHFRLAASPGEVIPLVG</sequence>
<feature type="compositionally biased region" description="Low complexity" evidence="1">
    <location>
        <begin position="1402"/>
        <end position="1421"/>
    </location>
</feature>
<feature type="compositionally biased region" description="Pro residues" evidence="1">
    <location>
        <begin position="404"/>
        <end position="417"/>
    </location>
</feature>
<protein>
    <submittedName>
        <fullName evidence="2">Uncharacterized protein</fullName>
    </submittedName>
</protein>
<dbReference type="OMA" id="YTWPGTA"/>
<evidence type="ECO:0000256" key="1">
    <source>
        <dbReference type="SAM" id="MobiDB-lite"/>
    </source>
</evidence>
<feature type="region of interest" description="Disordered" evidence="1">
    <location>
        <begin position="1005"/>
        <end position="1038"/>
    </location>
</feature>
<dbReference type="GeneID" id="20530068"/>
<feature type="compositionally biased region" description="Low complexity" evidence="1">
    <location>
        <begin position="923"/>
        <end position="939"/>
    </location>
</feature>
<feature type="compositionally biased region" description="Low complexity" evidence="1">
    <location>
        <begin position="1137"/>
        <end position="1158"/>
    </location>
</feature>
<feature type="compositionally biased region" description="Pro residues" evidence="1">
    <location>
        <begin position="50"/>
        <end position="60"/>
    </location>
</feature>
<feature type="region of interest" description="Disordered" evidence="1">
    <location>
        <begin position="1110"/>
        <end position="1250"/>
    </location>
</feature>
<feature type="compositionally biased region" description="Low complexity" evidence="1">
    <location>
        <begin position="672"/>
        <end position="685"/>
    </location>
</feature>
<feature type="region of interest" description="Disordered" evidence="1">
    <location>
        <begin position="796"/>
        <end position="831"/>
    </location>
</feature>
<organism evidence="2">
    <name type="scientific">Fonticula alba</name>
    <name type="common">Slime mold</name>
    <dbReference type="NCBI Taxonomy" id="691883"/>
    <lineage>
        <taxon>Eukaryota</taxon>
        <taxon>Rotosphaerida</taxon>
        <taxon>Fonticulaceae</taxon>
        <taxon>Fonticula</taxon>
    </lineage>
</organism>
<feature type="compositionally biased region" description="Low complexity" evidence="1">
    <location>
        <begin position="960"/>
        <end position="970"/>
    </location>
</feature>
<feature type="region of interest" description="Disordered" evidence="1">
    <location>
        <begin position="32"/>
        <end position="80"/>
    </location>
</feature>
<feature type="region of interest" description="Disordered" evidence="1">
    <location>
        <begin position="906"/>
        <end position="985"/>
    </location>
</feature>
<accession>A0A058Z1T8</accession>
<feature type="region of interest" description="Disordered" evidence="1">
    <location>
        <begin position="725"/>
        <end position="755"/>
    </location>
</feature>
<feature type="compositionally biased region" description="Pro residues" evidence="1">
    <location>
        <begin position="1219"/>
        <end position="1233"/>
    </location>
</feature>
<feature type="compositionally biased region" description="Low complexity" evidence="1">
    <location>
        <begin position="1234"/>
        <end position="1250"/>
    </location>
</feature>
<feature type="compositionally biased region" description="Pro residues" evidence="1">
    <location>
        <begin position="531"/>
        <end position="542"/>
    </location>
</feature>
<dbReference type="EMBL" id="KB932210">
    <property type="protein sequence ID" value="KCV68091.1"/>
    <property type="molecule type" value="Genomic_DNA"/>
</dbReference>
<evidence type="ECO:0000313" key="2">
    <source>
        <dbReference type="EMBL" id="KCV68091.1"/>
    </source>
</evidence>
<gene>
    <name evidence="2" type="ORF">H696_05343</name>
</gene>
<name>A0A058Z1T8_FONAL</name>
<feature type="region of interest" description="Disordered" evidence="1">
    <location>
        <begin position="592"/>
        <end position="696"/>
    </location>
</feature>
<feature type="compositionally biased region" description="Low complexity" evidence="1">
    <location>
        <begin position="1314"/>
        <end position="1325"/>
    </location>
</feature>
<dbReference type="Proteomes" id="UP000030693">
    <property type="component" value="Unassembled WGS sequence"/>
</dbReference>
<keyword evidence="3" id="KW-1185">Reference proteome</keyword>
<dbReference type="RefSeq" id="XP_009497465.1">
    <property type="nucleotide sequence ID" value="XM_009499190.1"/>
</dbReference>
<feature type="compositionally biased region" description="Low complexity" evidence="1">
    <location>
        <begin position="608"/>
        <end position="620"/>
    </location>
</feature>
<feature type="compositionally biased region" description="Low complexity" evidence="1">
    <location>
        <begin position="1028"/>
        <end position="1038"/>
    </location>
</feature>
<feature type="compositionally biased region" description="Pro residues" evidence="1">
    <location>
        <begin position="1269"/>
        <end position="1282"/>
    </location>
</feature>
<feature type="compositionally biased region" description="Low complexity" evidence="1">
    <location>
        <begin position="1292"/>
        <end position="1303"/>
    </location>
</feature>
<feature type="region of interest" description="Disordered" evidence="1">
    <location>
        <begin position="1378"/>
        <end position="1430"/>
    </location>
</feature>
<feature type="region of interest" description="Disordered" evidence="1">
    <location>
        <begin position="313"/>
        <end position="424"/>
    </location>
</feature>
<reference evidence="2" key="1">
    <citation type="submission" date="2013-04" db="EMBL/GenBank/DDBJ databases">
        <title>The Genome Sequence of Fonticula alba ATCC 38817.</title>
        <authorList>
            <consortium name="The Broad Institute Genomics Platform"/>
            <person name="Russ C."/>
            <person name="Cuomo C."/>
            <person name="Burger G."/>
            <person name="Gray M.W."/>
            <person name="Holland P.W.H."/>
            <person name="King N."/>
            <person name="Lang F.B.F."/>
            <person name="Roger A.J."/>
            <person name="Ruiz-Trillo I."/>
            <person name="Brown M."/>
            <person name="Walker B."/>
            <person name="Young S."/>
            <person name="Zeng Q."/>
            <person name="Gargeya S."/>
            <person name="Fitzgerald M."/>
            <person name="Haas B."/>
            <person name="Abouelleil A."/>
            <person name="Allen A.W."/>
            <person name="Alvarado L."/>
            <person name="Arachchi H.M."/>
            <person name="Berlin A.M."/>
            <person name="Chapman S.B."/>
            <person name="Gainer-Dewar J."/>
            <person name="Goldberg J."/>
            <person name="Griggs A."/>
            <person name="Gujja S."/>
            <person name="Hansen M."/>
            <person name="Howarth C."/>
            <person name="Imamovic A."/>
            <person name="Ireland A."/>
            <person name="Larimer J."/>
            <person name="McCowan C."/>
            <person name="Murphy C."/>
            <person name="Pearson M."/>
            <person name="Poon T.W."/>
            <person name="Priest M."/>
            <person name="Roberts A."/>
            <person name="Saif S."/>
            <person name="Shea T."/>
            <person name="Sisk P."/>
            <person name="Sykes S."/>
            <person name="Wortman J."/>
            <person name="Nusbaum C."/>
            <person name="Birren B."/>
        </authorList>
    </citation>
    <scope>NUCLEOTIDE SEQUENCE [LARGE SCALE GENOMIC DNA]</scope>
    <source>
        <strain evidence="2">ATCC 38817</strain>
    </source>
</reference>
<evidence type="ECO:0000313" key="3">
    <source>
        <dbReference type="Proteomes" id="UP000030693"/>
    </source>
</evidence>
<feature type="compositionally biased region" description="Low complexity" evidence="1">
    <location>
        <begin position="1191"/>
        <end position="1203"/>
    </location>
</feature>
<feature type="compositionally biased region" description="Pro residues" evidence="1">
    <location>
        <begin position="971"/>
        <end position="985"/>
    </location>
</feature>
<feature type="compositionally biased region" description="Pro residues" evidence="1">
    <location>
        <begin position="382"/>
        <end position="394"/>
    </location>
</feature>
<feature type="compositionally biased region" description="Low complexity" evidence="1">
    <location>
        <begin position="38"/>
        <end position="49"/>
    </location>
</feature>
<feature type="region of interest" description="Disordered" evidence="1">
    <location>
        <begin position="209"/>
        <end position="261"/>
    </location>
</feature>
<feature type="compositionally biased region" description="Pro residues" evidence="1">
    <location>
        <begin position="1326"/>
        <end position="1336"/>
    </location>
</feature>
<feature type="compositionally biased region" description="Low complexity" evidence="1">
    <location>
        <begin position="246"/>
        <end position="259"/>
    </location>
</feature>
<dbReference type="STRING" id="691883.A0A058Z1T8"/>
<feature type="compositionally biased region" description="Pro residues" evidence="1">
    <location>
        <begin position="597"/>
        <end position="607"/>
    </location>
</feature>
<feature type="compositionally biased region" description="Pro residues" evidence="1">
    <location>
        <begin position="1390"/>
        <end position="1401"/>
    </location>
</feature>
<proteinExistence type="predicted"/>